<dbReference type="NCBIfam" id="NF001124">
    <property type="entry name" value="PRK00139.1-2"/>
    <property type="match status" value="1"/>
</dbReference>
<feature type="binding site" evidence="7">
    <location>
        <position position="210"/>
    </location>
    <ligand>
        <name>UDP-N-acetyl-alpha-D-muramoyl-L-alanyl-D-glutamate</name>
        <dbReference type="ChEBI" id="CHEBI:83900"/>
    </ligand>
</feature>
<feature type="compositionally biased region" description="Polar residues" evidence="9">
    <location>
        <begin position="455"/>
        <end position="468"/>
    </location>
</feature>
<feature type="short sequence motif" description="Meso-diaminopimelate recognition motif" evidence="7">
    <location>
        <begin position="428"/>
        <end position="431"/>
    </location>
</feature>
<keyword evidence="6 7" id="KW-0961">Cell wall biogenesis/degradation</keyword>
<dbReference type="InterPro" id="IPR036565">
    <property type="entry name" value="Mur-like_cat_sf"/>
</dbReference>
<dbReference type="Pfam" id="PF02875">
    <property type="entry name" value="Mur_ligase_C"/>
    <property type="match status" value="1"/>
</dbReference>
<evidence type="ECO:0000256" key="6">
    <source>
        <dbReference type="ARBA" id="ARBA00023316"/>
    </source>
</evidence>
<feature type="binding site" evidence="7">
    <location>
        <position position="46"/>
    </location>
    <ligand>
        <name>UDP-N-acetyl-alpha-D-muramoyl-L-alanyl-D-glutamate</name>
        <dbReference type="ChEBI" id="CHEBI:83900"/>
    </ligand>
</feature>
<keyword evidence="7" id="KW-0460">Magnesium</keyword>
<evidence type="ECO:0000256" key="8">
    <source>
        <dbReference type="RuleBase" id="RU004135"/>
    </source>
</evidence>
<evidence type="ECO:0000259" key="12">
    <source>
        <dbReference type="Pfam" id="PF08245"/>
    </source>
</evidence>
<comment type="subcellular location">
    <subcellularLocation>
        <location evidence="7 8">Cytoplasm</location>
    </subcellularLocation>
</comment>
<dbReference type="Proteomes" id="UP000188532">
    <property type="component" value="Unassembled WGS sequence"/>
</dbReference>
<dbReference type="NCBIfam" id="TIGR01085">
    <property type="entry name" value="murE"/>
    <property type="match status" value="1"/>
</dbReference>
<evidence type="ECO:0000313" key="13">
    <source>
        <dbReference type="EMBL" id="OOK68076.1"/>
    </source>
</evidence>
<evidence type="ECO:0000256" key="2">
    <source>
        <dbReference type="ARBA" id="ARBA00022618"/>
    </source>
</evidence>
<reference evidence="13 14" key="1">
    <citation type="submission" date="2017-02" db="EMBL/GenBank/DDBJ databases">
        <title>Complete genome sequences of Mycobacterium kansasii strains isolated from rhesus macaques.</title>
        <authorList>
            <person name="Panda A."/>
            <person name="Nagaraj S."/>
            <person name="Zhao X."/>
            <person name="Tettelin H."/>
            <person name="Detolla L.J."/>
        </authorList>
    </citation>
    <scope>NUCLEOTIDE SEQUENCE [LARGE SCALE GENOMIC DNA]</scope>
    <source>
        <strain evidence="13 14">11-3469</strain>
    </source>
</reference>
<comment type="function">
    <text evidence="7">Catalyzes the addition of meso-diaminopimelic acid to the nucleotide precursor UDP-N-acetylmuramoyl-L-alanyl-D-glutamate (UMAG) in the biosynthesis of bacterial cell-wall peptidoglycan.</text>
</comment>
<feature type="modified residue" description="N6-carboxylysine" evidence="7">
    <location>
        <position position="242"/>
    </location>
</feature>
<dbReference type="EMBL" id="MVBN01000008">
    <property type="protein sequence ID" value="OOK68076.1"/>
    <property type="molecule type" value="Genomic_DNA"/>
</dbReference>
<dbReference type="HAMAP" id="MF_00208">
    <property type="entry name" value="MurE"/>
    <property type="match status" value="1"/>
</dbReference>
<dbReference type="GO" id="GO:0008360">
    <property type="term" value="P:regulation of cell shape"/>
    <property type="evidence" value="ECO:0007669"/>
    <property type="project" value="UniProtKB-KW"/>
</dbReference>
<keyword evidence="7" id="KW-0963">Cytoplasm</keyword>
<dbReference type="GO" id="GO:0005737">
    <property type="term" value="C:cytoplasm"/>
    <property type="evidence" value="ECO:0007669"/>
    <property type="project" value="UniProtKB-SubCell"/>
</dbReference>
<dbReference type="SUPFAM" id="SSF53623">
    <property type="entry name" value="MurD-like peptide ligases, catalytic domain"/>
    <property type="match status" value="1"/>
</dbReference>
<dbReference type="PANTHER" id="PTHR23135:SF4">
    <property type="entry name" value="UDP-N-ACETYLMURAMOYL-L-ALANYL-D-GLUTAMATE--2,6-DIAMINOPIMELATE LIGASE MURE HOMOLOG, CHLOROPLASTIC"/>
    <property type="match status" value="1"/>
</dbReference>
<proteinExistence type="inferred from homology"/>
<comment type="pathway">
    <text evidence="7 8">Cell wall biogenesis; peptidoglycan biosynthesis.</text>
</comment>
<dbReference type="InterPro" id="IPR005761">
    <property type="entry name" value="UDP-N-AcMur-Glu-dNH2Pim_ligase"/>
</dbReference>
<dbReference type="GO" id="GO:0009252">
    <property type="term" value="P:peptidoglycan biosynthetic process"/>
    <property type="evidence" value="ECO:0007669"/>
    <property type="project" value="UniProtKB-UniRule"/>
</dbReference>
<keyword evidence="4 7" id="KW-0573">Peptidoglycan synthesis</keyword>
<sequence length="578" mass="60962">MPNGLRPRTVAGVKLAVLAAQTGAVPDGAADYPETFRDVQITGVTLRAQDVQPGDLFAALAGSATHGARHAGEAIERGAVAVLTDADGVAAMGAHAASVPVLVHPAPRSVLGGLAATVYGRPSERLTVVGITGTSGKTTTTYLVEAGLRAGGRVAGLIGTIGIRIDGADIPSALTTPEAPALQAMLAEMSERGVDTVVMEVSSHALALGRVDGTRFAVGGFTNLSRDHLDFHPTMEDYFEAKALLFDPASALRAGTVVVCVDDDAGRAMAERAGDAITVSARDRAAHWRAVDVVPMGAAGQEFTAIDPAGVQHRVRIGLPGGYNVANCLLALAILDSIGVSPEQAAPGLRQARVPGRLEQVDRGQDFLALVDYAHKPGALRAVLTTLTSPDRRLAVVFGAGGERDPGKRAPMGAVAAELADLVVVTDDNPRGEDPAAIRREILAGPRRPVAPQRWSRSLTAGTRSGTRSRGPAPGTWSWWPARAMKRASAALGRSARSMTGWNWPRRWPRARPAGLPAQGRHAHDRPDRGSDRRHRRRHAGRYLAAGRRTTPRHRDRRVRLSRDRPRRIVSGAAGRAC</sequence>
<dbReference type="SUPFAM" id="SSF63418">
    <property type="entry name" value="MurE/MurF N-terminal domain"/>
    <property type="match status" value="1"/>
</dbReference>
<dbReference type="Gene3D" id="3.40.1190.10">
    <property type="entry name" value="Mur-like, catalytic domain"/>
    <property type="match status" value="1"/>
</dbReference>
<dbReference type="GO" id="GO:0000287">
    <property type="term" value="F:magnesium ion binding"/>
    <property type="evidence" value="ECO:0007669"/>
    <property type="project" value="UniProtKB-UniRule"/>
</dbReference>
<comment type="catalytic activity">
    <reaction evidence="7">
        <text>UDP-N-acetyl-alpha-D-muramoyl-L-alanyl-D-glutamate + meso-2,6-diaminopimelate + ATP = UDP-N-acetyl-alpha-D-muramoyl-L-alanyl-gamma-D-glutamyl-meso-2,6-diaminopimelate + ADP + phosphate + H(+)</text>
        <dbReference type="Rhea" id="RHEA:23676"/>
        <dbReference type="ChEBI" id="CHEBI:15378"/>
        <dbReference type="ChEBI" id="CHEBI:30616"/>
        <dbReference type="ChEBI" id="CHEBI:43474"/>
        <dbReference type="ChEBI" id="CHEBI:57791"/>
        <dbReference type="ChEBI" id="CHEBI:83900"/>
        <dbReference type="ChEBI" id="CHEBI:83905"/>
        <dbReference type="ChEBI" id="CHEBI:456216"/>
        <dbReference type="EC" id="6.3.2.13"/>
    </reaction>
</comment>
<evidence type="ECO:0000256" key="4">
    <source>
        <dbReference type="ARBA" id="ARBA00022984"/>
    </source>
</evidence>
<dbReference type="InterPro" id="IPR035911">
    <property type="entry name" value="MurE/MurF_N"/>
</dbReference>
<feature type="binding site" evidence="7">
    <location>
        <begin position="428"/>
        <end position="431"/>
    </location>
    <ligand>
        <name>meso-2,6-diaminopimelate</name>
        <dbReference type="ChEBI" id="CHEBI:57791"/>
    </ligand>
</feature>
<dbReference type="GO" id="GO:0005524">
    <property type="term" value="F:ATP binding"/>
    <property type="evidence" value="ECO:0007669"/>
    <property type="project" value="UniProtKB-UniRule"/>
</dbReference>
<evidence type="ECO:0000259" key="11">
    <source>
        <dbReference type="Pfam" id="PF02875"/>
    </source>
</evidence>
<comment type="caution">
    <text evidence="13">The sequence shown here is derived from an EMBL/GenBank/DDBJ whole genome shotgun (WGS) entry which is preliminary data.</text>
</comment>
<gene>
    <name evidence="7 13" type="primary">murE</name>
    <name evidence="13" type="ORF">BZL29_6616</name>
</gene>
<dbReference type="InterPro" id="IPR013221">
    <property type="entry name" value="Mur_ligase_cen"/>
</dbReference>
<evidence type="ECO:0000256" key="3">
    <source>
        <dbReference type="ARBA" id="ARBA00022960"/>
    </source>
</evidence>
<keyword evidence="7" id="KW-0067">ATP-binding</keyword>
<keyword evidence="7 13" id="KW-0436">Ligase</keyword>
<dbReference type="InterPro" id="IPR000713">
    <property type="entry name" value="Mur_ligase_N"/>
</dbReference>
<dbReference type="GO" id="GO:0051301">
    <property type="term" value="P:cell division"/>
    <property type="evidence" value="ECO:0007669"/>
    <property type="project" value="UniProtKB-KW"/>
</dbReference>
<feature type="region of interest" description="Disordered" evidence="9">
    <location>
        <begin position="449"/>
        <end position="481"/>
    </location>
</feature>
<dbReference type="Pfam" id="PF08245">
    <property type="entry name" value="Mur_ligase_M"/>
    <property type="match status" value="1"/>
</dbReference>
<dbReference type="UniPathway" id="UPA00219"/>
<dbReference type="AlphaFoldDB" id="A0A1V3WNR8"/>
<evidence type="ECO:0000313" key="14">
    <source>
        <dbReference type="Proteomes" id="UP000188532"/>
    </source>
</evidence>
<feature type="binding site" evidence="7">
    <location>
        <position position="202"/>
    </location>
    <ligand>
        <name>UDP-N-acetyl-alpha-D-muramoyl-L-alanyl-D-glutamate</name>
        <dbReference type="ChEBI" id="CHEBI:83900"/>
    </ligand>
</feature>
<name>A0A1V3WNR8_MYCKA</name>
<evidence type="ECO:0000256" key="9">
    <source>
        <dbReference type="SAM" id="MobiDB-lite"/>
    </source>
</evidence>
<evidence type="ECO:0000259" key="10">
    <source>
        <dbReference type="Pfam" id="PF01225"/>
    </source>
</evidence>
<feature type="binding site" evidence="7">
    <location>
        <begin position="175"/>
        <end position="176"/>
    </location>
    <ligand>
        <name>UDP-N-acetyl-alpha-D-muramoyl-L-alanyl-D-glutamate</name>
        <dbReference type="ChEBI" id="CHEBI:83900"/>
    </ligand>
</feature>
<feature type="compositionally biased region" description="Basic residues" evidence="9">
    <location>
        <begin position="532"/>
        <end position="541"/>
    </location>
</feature>
<evidence type="ECO:0000256" key="1">
    <source>
        <dbReference type="ARBA" id="ARBA00005898"/>
    </source>
</evidence>
<keyword evidence="3 7" id="KW-0133">Cell shape</keyword>
<dbReference type="GO" id="GO:0071555">
    <property type="term" value="P:cell wall organization"/>
    <property type="evidence" value="ECO:0007669"/>
    <property type="project" value="UniProtKB-KW"/>
</dbReference>
<feature type="binding site" evidence="7">
    <location>
        <begin position="133"/>
        <end position="139"/>
    </location>
    <ligand>
        <name>ATP</name>
        <dbReference type="ChEBI" id="CHEBI:30616"/>
    </ligand>
</feature>
<comment type="cofactor">
    <cofactor evidence="7">
        <name>Mg(2+)</name>
        <dbReference type="ChEBI" id="CHEBI:18420"/>
    </cofactor>
</comment>
<accession>A0A1V3WNR8</accession>
<dbReference type="Pfam" id="PF01225">
    <property type="entry name" value="Mur_ligase"/>
    <property type="match status" value="1"/>
</dbReference>
<feature type="region of interest" description="Disordered" evidence="9">
    <location>
        <begin position="500"/>
        <end position="578"/>
    </location>
</feature>
<organism evidence="13 14">
    <name type="scientific">Mycobacterium kansasii</name>
    <dbReference type="NCBI Taxonomy" id="1768"/>
    <lineage>
        <taxon>Bacteria</taxon>
        <taxon>Bacillati</taxon>
        <taxon>Actinomycetota</taxon>
        <taxon>Actinomycetes</taxon>
        <taxon>Mycobacteriales</taxon>
        <taxon>Mycobacteriaceae</taxon>
        <taxon>Mycobacterium</taxon>
    </lineage>
</organism>
<keyword evidence="5 7" id="KW-0131">Cell cycle</keyword>
<feature type="domain" description="Mur ligase central" evidence="12">
    <location>
        <begin position="131"/>
        <end position="334"/>
    </location>
</feature>
<dbReference type="PANTHER" id="PTHR23135">
    <property type="entry name" value="MUR LIGASE FAMILY MEMBER"/>
    <property type="match status" value="1"/>
</dbReference>
<dbReference type="STRING" id="1768.B1T50_02595"/>
<keyword evidence="7" id="KW-0547">Nucleotide-binding</keyword>
<comment type="caution">
    <text evidence="7">Lacks conserved residue(s) required for the propagation of feature annotation.</text>
</comment>
<comment type="PTM">
    <text evidence="7">Carboxylation is probably crucial for Mg(2+) binding and, consequently, for the gamma-phosphate positioning of ATP.</text>
</comment>
<protein>
    <recommendedName>
        <fullName evidence="7">UDP-N-acetylmuramoyl-L-alanyl-D-glutamate--2,6-diaminopimelate ligase</fullName>
        <ecNumber evidence="7">6.3.2.13</ecNumber>
    </recommendedName>
    <alternativeName>
        <fullName evidence="7">Meso-A2pm-adding enzyme</fullName>
    </alternativeName>
    <alternativeName>
        <fullName evidence="7">Meso-diaminopimelate-adding enzyme</fullName>
    </alternativeName>
    <alternativeName>
        <fullName evidence="7">UDP-MurNAc-L-Ala-D-Glu:meso-diaminopimelate ligase</fullName>
    </alternativeName>
    <alternativeName>
        <fullName evidence="7">UDP-MurNAc-tripeptide synthetase</fullName>
    </alternativeName>
    <alternativeName>
        <fullName evidence="7">UDP-N-acetylmuramyl-tripeptide synthetase</fullName>
    </alternativeName>
</protein>
<evidence type="ECO:0000256" key="5">
    <source>
        <dbReference type="ARBA" id="ARBA00023306"/>
    </source>
</evidence>
<dbReference type="InterPro" id="IPR036615">
    <property type="entry name" value="Mur_ligase_C_dom_sf"/>
</dbReference>
<feature type="domain" description="Mur ligase N-terminal catalytic" evidence="10">
    <location>
        <begin position="41"/>
        <end position="117"/>
    </location>
</feature>
<dbReference type="Gene3D" id="3.40.1390.10">
    <property type="entry name" value="MurE/MurF, N-terminal domain"/>
    <property type="match status" value="1"/>
</dbReference>
<evidence type="ECO:0000256" key="7">
    <source>
        <dbReference type="HAMAP-Rule" id="MF_00208"/>
    </source>
</evidence>
<keyword evidence="2 7" id="KW-0132">Cell division</keyword>
<feature type="binding site" evidence="7">
    <location>
        <position position="404"/>
    </location>
    <ligand>
        <name>meso-2,6-diaminopimelate</name>
        <dbReference type="ChEBI" id="CHEBI:57791"/>
    </ligand>
</feature>
<feature type="domain" description="Mur ligase C-terminal" evidence="11">
    <location>
        <begin position="356"/>
        <end position="445"/>
    </location>
</feature>
<comment type="similarity">
    <text evidence="1 7">Belongs to the MurCDEF family. MurE subfamily.</text>
</comment>
<dbReference type="SUPFAM" id="SSF53244">
    <property type="entry name" value="MurD-like peptide ligases, peptide-binding domain"/>
    <property type="match status" value="1"/>
</dbReference>
<dbReference type="GO" id="GO:0008765">
    <property type="term" value="F:UDP-N-acetylmuramoylalanyl-D-glutamate-2,6-diaminopimelate ligase activity"/>
    <property type="evidence" value="ECO:0007669"/>
    <property type="project" value="UniProtKB-UniRule"/>
</dbReference>
<dbReference type="InterPro" id="IPR004101">
    <property type="entry name" value="Mur_ligase_C"/>
</dbReference>
<dbReference type="Gene3D" id="3.90.190.20">
    <property type="entry name" value="Mur ligase, C-terminal domain"/>
    <property type="match status" value="1"/>
</dbReference>
<dbReference type="EC" id="6.3.2.13" evidence="7"/>